<dbReference type="AlphaFoldDB" id="A0AAD9W6X3"/>
<dbReference type="Gene3D" id="3.50.50.60">
    <property type="entry name" value="FAD/NAD(P)-binding domain"/>
    <property type="match status" value="1"/>
</dbReference>
<comment type="similarity">
    <text evidence="1">Belongs to the paxM FAD-dependent monooxygenase family.</text>
</comment>
<sequence length="431" mass="47565">MSPSASVFSPDIAIIGAGIAGVTLSIAISKQNPLLKLTIYEQRPEFSEVGAGVGFGPNAVKAMSLISPELGEAYKNIVTLNGCKEKLNTDFDVFCGDGVEKGEFLGEVVAREGIVHGGVGRAQLLDTLVSLIPDAVDIKFNKRVAGVSQDEATDRMRVCFRDGTQVLVDAVIGCDGIRSECRKIILGCDHEFANAVYTGKFAYRAVLPMDKAVEAVGRIAENRRLITGHGRHILFFPIMKNRGLNIAAFVKAPDDEPWTDKRWALAATKEDVLRDFDGFHEDSYRLLEIIEKVDKWGLFNHLPAPTFVDESGKFCIMGDAAHASSPHCGAGAGFAIEDSYILSSMLREDFIQSPSDIQHAFRAFDAIRRPRSQELVWRSRRQGSLFCLQFCEAADMISDFESNMSWVWDVDLDAMLRDAEAEFERLLNESL</sequence>
<dbReference type="EMBL" id="JAUJFL010000001">
    <property type="protein sequence ID" value="KAK2613230.1"/>
    <property type="molecule type" value="Genomic_DNA"/>
</dbReference>
<keyword evidence="8" id="KW-1185">Reference proteome</keyword>
<evidence type="ECO:0000256" key="2">
    <source>
        <dbReference type="ARBA" id="ARBA00022630"/>
    </source>
</evidence>
<dbReference type="PANTHER" id="PTHR46720">
    <property type="entry name" value="HYDROXYLASE, PUTATIVE (AFU_ORTHOLOGUE AFUA_3G01460)-RELATED"/>
    <property type="match status" value="1"/>
</dbReference>
<dbReference type="Proteomes" id="UP001265746">
    <property type="component" value="Unassembled WGS sequence"/>
</dbReference>
<keyword evidence="3" id="KW-0274">FAD</keyword>
<keyword evidence="5" id="KW-1133">Transmembrane helix</keyword>
<dbReference type="SUPFAM" id="SSF51905">
    <property type="entry name" value="FAD/NAD(P)-binding domain"/>
    <property type="match status" value="1"/>
</dbReference>
<dbReference type="InterPro" id="IPR051104">
    <property type="entry name" value="FAD_monoxygenase"/>
</dbReference>
<gene>
    <name evidence="7" type="ORF">N8I77_000154</name>
</gene>
<feature type="domain" description="FAD-binding" evidence="6">
    <location>
        <begin position="136"/>
        <end position="349"/>
    </location>
</feature>
<evidence type="ECO:0000259" key="6">
    <source>
        <dbReference type="Pfam" id="PF01494"/>
    </source>
</evidence>
<dbReference type="Pfam" id="PF01494">
    <property type="entry name" value="FAD_binding_3"/>
    <property type="match status" value="1"/>
</dbReference>
<dbReference type="GO" id="GO:0016491">
    <property type="term" value="F:oxidoreductase activity"/>
    <property type="evidence" value="ECO:0007669"/>
    <property type="project" value="UniProtKB-KW"/>
</dbReference>
<evidence type="ECO:0000313" key="7">
    <source>
        <dbReference type="EMBL" id="KAK2613230.1"/>
    </source>
</evidence>
<accession>A0AAD9W6X3</accession>
<evidence type="ECO:0000256" key="3">
    <source>
        <dbReference type="ARBA" id="ARBA00022827"/>
    </source>
</evidence>
<name>A0AAD9W6X3_PHOAM</name>
<dbReference type="InterPro" id="IPR002938">
    <property type="entry name" value="FAD-bd"/>
</dbReference>
<evidence type="ECO:0000256" key="5">
    <source>
        <dbReference type="SAM" id="Phobius"/>
    </source>
</evidence>
<evidence type="ECO:0000256" key="4">
    <source>
        <dbReference type="ARBA" id="ARBA00023002"/>
    </source>
</evidence>
<proteinExistence type="inferred from homology"/>
<keyword evidence="5" id="KW-0812">Transmembrane</keyword>
<dbReference type="GO" id="GO:0071949">
    <property type="term" value="F:FAD binding"/>
    <property type="evidence" value="ECO:0007669"/>
    <property type="project" value="InterPro"/>
</dbReference>
<dbReference type="GO" id="GO:0044550">
    <property type="term" value="P:secondary metabolite biosynthetic process"/>
    <property type="evidence" value="ECO:0007669"/>
    <property type="project" value="TreeGrafter"/>
</dbReference>
<dbReference type="PANTHER" id="PTHR46720:SF3">
    <property type="entry name" value="FAD-BINDING DOMAIN-CONTAINING PROTEIN-RELATED"/>
    <property type="match status" value="1"/>
</dbReference>
<evidence type="ECO:0000313" key="8">
    <source>
        <dbReference type="Proteomes" id="UP001265746"/>
    </source>
</evidence>
<evidence type="ECO:0000256" key="1">
    <source>
        <dbReference type="ARBA" id="ARBA00007992"/>
    </source>
</evidence>
<keyword evidence="2" id="KW-0285">Flavoprotein</keyword>
<keyword evidence="5" id="KW-0472">Membrane</keyword>
<comment type="caution">
    <text evidence="7">The sequence shown here is derived from an EMBL/GenBank/DDBJ whole genome shotgun (WGS) entry which is preliminary data.</text>
</comment>
<dbReference type="InterPro" id="IPR036188">
    <property type="entry name" value="FAD/NAD-bd_sf"/>
</dbReference>
<dbReference type="SUPFAM" id="SSF54373">
    <property type="entry name" value="FAD-linked reductases, C-terminal domain"/>
    <property type="match status" value="1"/>
</dbReference>
<protein>
    <recommendedName>
        <fullName evidence="6">FAD-binding domain-containing protein</fullName>
    </recommendedName>
</protein>
<feature type="transmembrane region" description="Helical" evidence="5">
    <location>
        <begin position="12"/>
        <end position="29"/>
    </location>
</feature>
<dbReference type="PRINTS" id="PR00420">
    <property type="entry name" value="RNGMNOXGNASE"/>
</dbReference>
<reference evidence="7" key="1">
    <citation type="submission" date="2023-06" db="EMBL/GenBank/DDBJ databases">
        <authorList>
            <person name="Noh H."/>
        </authorList>
    </citation>
    <scope>NUCLEOTIDE SEQUENCE</scope>
    <source>
        <strain evidence="7">DUCC20226</strain>
    </source>
</reference>
<organism evidence="7 8">
    <name type="scientific">Phomopsis amygdali</name>
    <name type="common">Fusicoccum amygdali</name>
    <dbReference type="NCBI Taxonomy" id="1214568"/>
    <lineage>
        <taxon>Eukaryota</taxon>
        <taxon>Fungi</taxon>
        <taxon>Dikarya</taxon>
        <taxon>Ascomycota</taxon>
        <taxon>Pezizomycotina</taxon>
        <taxon>Sordariomycetes</taxon>
        <taxon>Sordariomycetidae</taxon>
        <taxon>Diaporthales</taxon>
        <taxon>Diaporthaceae</taxon>
        <taxon>Diaporthe</taxon>
    </lineage>
</organism>
<keyword evidence="4" id="KW-0560">Oxidoreductase</keyword>